<reference evidence="1 2" key="1">
    <citation type="submission" date="2019-06" db="EMBL/GenBank/DDBJ databases">
        <title>Whole genome sequencing of XDR Enterobacter.</title>
        <authorList>
            <person name="Gnana Soundari P."/>
            <person name="Vijayakumar R."/>
            <person name="Krishnan P."/>
        </authorList>
    </citation>
    <scope>NUCLEOTIDE SEQUENCE [LARGE SCALE GENOMIC DNA]</scope>
    <source>
        <strain evidence="1 2">C126</strain>
    </source>
</reference>
<dbReference type="Proteomes" id="UP000318237">
    <property type="component" value="Chromosome"/>
</dbReference>
<organism evidence="1 2">
    <name type="scientific">Enterobacter hormaechei</name>
    <dbReference type="NCBI Taxonomy" id="158836"/>
    <lineage>
        <taxon>Bacteria</taxon>
        <taxon>Pseudomonadati</taxon>
        <taxon>Pseudomonadota</taxon>
        <taxon>Gammaproteobacteria</taxon>
        <taxon>Enterobacterales</taxon>
        <taxon>Enterobacteriaceae</taxon>
        <taxon>Enterobacter</taxon>
        <taxon>Enterobacter cloacae complex</taxon>
    </lineage>
</organism>
<protein>
    <submittedName>
        <fullName evidence="1">Uncharacterized protein</fullName>
    </submittedName>
</protein>
<gene>
    <name evidence="1" type="ORF">EIN43_05385</name>
</gene>
<evidence type="ECO:0000313" key="1">
    <source>
        <dbReference type="EMBL" id="QDE47238.1"/>
    </source>
</evidence>
<accession>A0A4Y5ZUY4</accession>
<dbReference type="AlphaFoldDB" id="A0A4Y5ZUY4"/>
<name>A0A4Y5ZUY4_9ENTR</name>
<dbReference type="EMBL" id="CP041054">
    <property type="protein sequence ID" value="QDE47238.1"/>
    <property type="molecule type" value="Genomic_DNA"/>
</dbReference>
<evidence type="ECO:0000313" key="2">
    <source>
        <dbReference type="Proteomes" id="UP000318237"/>
    </source>
</evidence>
<sequence length="93" mass="11012">MLTGAFLYLPLVFMPETDSLKHPQPFYLTPVTANIKSIRKAIHKNNSKTINCHYSCNSQRTFENQHDNLLYWTYTSPDKYEALSSLMRYNYWV</sequence>
<proteinExistence type="predicted"/>